<dbReference type="Proteomes" id="UP001479520">
    <property type="component" value="Chromosome"/>
</dbReference>
<sequence>MKPAAACLALMLNCPLLAIAEAGPALYRLFLEQAAATDCIEVDIDLSHGETALTTPEVLRYPLRGKEIAEGWSWPDSTSRDLDYYRYKYLPLASESEDGQRYQAEDKIGEPQTMTERWRYDYFLAFANYAAFVASDDDDAALVVPLPPGTESVKLGLHAEACLTPPVTRESTTFWKATHAAPVDLTLKKRYLVGELTAIHVVDLDDGRRLASLKPRPPQPIAKKESKHD</sequence>
<evidence type="ECO:0000256" key="1">
    <source>
        <dbReference type="SAM" id="SignalP"/>
    </source>
</evidence>
<evidence type="ECO:0000313" key="2">
    <source>
        <dbReference type="EMBL" id="WZJ22261.1"/>
    </source>
</evidence>
<feature type="chain" id="PRO_5047000211" evidence="1">
    <location>
        <begin position="21"/>
        <end position="229"/>
    </location>
</feature>
<dbReference type="RefSeq" id="WP_028994791.1">
    <property type="nucleotide sequence ID" value="NZ_CALFBA010000025.1"/>
</dbReference>
<accession>A0ABZ2XI35</accession>
<keyword evidence="1" id="KW-0732">Signal</keyword>
<name>A0ABZ2XI35_9RHOO</name>
<reference evidence="2 3" key="1">
    <citation type="submission" date="2024-04" db="EMBL/GenBank/DDBJ databases">
        <title>Dissimilatory iodate-reducing microorganisms contribute to the enrichment of iodine in groundwater.</title>
        <authorList>
            <person name="Jiang Z."/>
        </authorList>
    </citation>
    <scope>NUCLEOTIDE SEQUENCE [LARGE SCALE GENOMIC DNA]</scope>
    <source>
        <strain evidence="2 3">NCP973</strain>
    </source>
</reference>
<protein>
    <submittedName>
        <fullName evidence="2">Uncharacterized protein</fullName>
    </submittedName>
</protein>
<gene>
    <name evidence="2" type="ORF">AADV58_03660</name>
</gene>
<organism evidence="2 3">
    <name type="scientific">Azonexus hydrophilus</name>
    <dbReference type="NCBI Taxonomy" id="418702"/>
    <lineage>
        <taxon>Bacteria</taxon>
        <taxon>Pseudomonadati</taxon>
        <taxon>Pseudomonadota</taxon>
        <taxon>Betaproteobacteria</taxon>
        <taxon>Rhodocyclales</taxon>
        <taxon>Azonexaceae</taxon>
        <taxon>Azonexus</taxon>
    </lineage>
</organism>
<evidence type="ECO:0000313" key="3">
    <source>
        <dbReference type="Proteomes" id="UP001479520"/>
    </source>
</evidence>
<feature type="signal peptide" evidence="1">
    <location>
        <begin position="1"/>
        <end position="20"/>
    </location>
</feature>
<dbReference type="EMBL" id="CP151406">
    <property type="protein sequence ID" value="WZJ22261.1"/>
    <property type="molecule type" value="Genomic_DNA"/>
</dbReference>
<keyword evidence="3" id="KW-1185">Reference proteome</keyword>
<proteinExistence type="predicted"/>